<dbReference type="InterPro" id="IPR016491">
    <property type="entry name" value="Septin"/>
</dbReference>
<keyword evidence="2" id="KW-0132">Cell division</keyword>
<evidence type="ECO:0000313" key="12">
    <source>
        <dbReference type="EMBL" id="CAF4472924.1"/>
    </source>
</evidence>
<feature type="compositionally biased region" description="Basic and acidic residues" evidence="9">
    <location>
        <begin position="431"/>
        <end position="444"/>
    </location>
</feature>
<evidence type="ECO:0000256" key="2">
    <source>
        <dbReference type="ARBA" id="ARBA00022618"/>
    </source>
</evidence>
<evidence type="ECO:0000256" key="3">
    <source>
        <dbReference type="ARBA" id="ARBA00022741"/>
    </source>
</evidence>
<dbReference type="AlphaFoldDB" id="A0A820TT26"/>
<evidence type="ECO:0000256" key="10">
    <source>
        <dbReference type="SAM" id="Phobius"/>
    </source>
</evidence>
<dbReference type="Pfam" id="PF00735">
    <property type="entry name" value="Septin"/>
    <property type="match status" value="1"/>
</dbReference>
<dbReference type="GO" id="GO:0051301">
    <property type="term" value="P:cell division"/>
    <property type="evidence" value="ECO:0007669"/>
    <property type="project" value="UniProtKB-KW"/>
</dbReference>
<dbReference type="GO" id="GO:0005856">
    <property type="term" value="C:cytoskeleton"/>
    <property type="evidence" value="ECO:0007669"/>
    <property type="project" value="UniProtKB-ARBA"/>
</dbReference>
<feature type="transmembrane region" description="Helical" evidence="10">
    <location>
        <begin position="27"/>
        <end position="49"/>
    </location>
</feature>
<comment type="caution">
    <text evidence="12">The sequence shown here is derived from an EMBL/GenBank/DDBJ whole genome shotgun (WGS) entry which is preliminary data.</text>
</comment>
<evidence type="ECO:0000256" key="1">
    <source>
        <dbReference type="ARBA" id="ARBA00004626"/>
    </source>
</evidence>
<keyword evidence="4" id="KW-0175">Coiled coil</keyword>
<evidence type="ECO:0000256" key="8">
    <source>
        <dbReference type="RuleBase" id="RU004560"/>
    </source>
</evidence>
<dbReference type="InterPro" id="IPR027417">
    <property type="entry name" value="P-loop_NTPase"/>
</dbReference>
<sequence length="444" mass="51144">MATNAFECLTAPTVGGRRRKCMDLNTACSVGLFTFFPHFCFICLIAKVYEVPRDIRDVPYLHQSRTSIESSTTKPLTFQETIGFSTLPDQIHRKTLKRGFEFTLMVVGEHGLGKSTFINTLFMTELYADRPPSARLHPPKTVEIETRTVELEEKGVKLRLTVVDTPGFGDGMNSSECWKPILDFIDQQFLKYFQAETSFGIERKYVQDQRVHCCLYFLPPSIRGLRPIDRDFLHHLQHKVNIIPVIAKTDTLLKSELTALKKQLLSDIDKYGVQLYDFPEGDSEQAEDSHTLDKVLRESIPFAIMGSNTTLESNGRKVRARTYPWGVVDVEDPKYSDLPHLREMLCKTHLQDLKDVTSDLHYESFRAQQLLGKRNLNDIYEDDAYENVEVKYKIIQQKDEQIRDMKQQIIDMQQKLSSSTNEYQSLNSSVEIERSSSGERFTKI</sequence>
<reference evidence="12" key="1">
    <citation type="submission" date="2021-02" db="EMBL/GenBank/DDBJ databases">
        <authorList>
            <person name="Nowell W R."/>
        </authorList>
    </citation>
    <scope>NUCLEOTIDE SEQUENCE</scope>
</reference>
<dbReference type="SUPFAM" id="SSF52540">
    <property type="entry name" value="P-loop containing nucleoside triphosphate hydrolases"/>
    <property type="match status" value="1"/>
</dbReference>
<comment type="similarity">
    <text evidence="7 8">Belongs to the TRAFAC class TrmE-Era-EngA-EngB-Septin-like GTPase superfamily. Septin GTPase family.</text>
</comment>
<gene>
    <name evidence="12" type="ORF">TSG867_LOCUS18797</name>
</gene>
<keyword evidence="10" id="KW-1133">Transmembrane helix</keyword>
<feature type="region of interest" description="Disordered" evidence="9">
    <location>
        <begin position="420"/>
        <end position="444"/>
    </location>
</feature>
<comment type="subcellular location">
    <subcellularLocation>
        <location evidence="1">Cleavage furrow</location>
    </subcellularLocation>
</comment>
<feature type="compositionally biased region" description="Polar residues" evidence="9">
    <location>
        <begin position="420"/>
        <end position="430"/>
    </location>
</feature>
<organism evidence="12 13">
    <name type="scientific">Rotaria socialis</name>
    <dbReference type="NCBI Taxonomy" id="392032"/>
    <lineage>
        <taxon>Eukaryota</taxon>
        <taxon>Metazoa</taxon>
        <taxon>Spiralia</taxon>
        <taxon>Gnathifera</taxon>
        <taxon>Rotifera</taxon>
        <taxon>Eurotatoria</taxon>
        <taxon>Bdelloidea</taxon>
        <taxon>Philodinida</taxon>
        <taxon>Philodinidae</taxon>
        <taxon>Rotaria</taxon>
    </lineage>
</organism>
<keyword evidence="10" id="KW-0812">Transmembrane</keyword>
<dbReference type="Proteomes" id="UP000663862">
    <property type="component" value="Unassembled WGS sequence"/>
</dbReference>
<evidence type="ECO:0000256" key="4">
    <source>
        <dbReference type="ARBA" id="ARBA00023054"/>
    </source>
</evidence>
<dbReference type="GO" id="GO:0032154">
    <property type="term" value="C:cleavage furrow"/>
    <property type="evidence" value="ECO:0007669"/>
    <property type="project" value="UniProtKB-SubCell"/>
</dbReference>
<keyword evidence="5 8" id="KW-0342">GTP-binding</keyword>
<feature type="domain" description="Septin-type G" evidence="11">
    <location>
        <begin position="98"/>
        <end position="372"/>
    </location>
</feature>
<dbReference type="GO" id="GO:0005525">
    <property type="term" value="F:GTP binding"/>
    <property type="evidence" value="ECO:0007669"/>
    <property type="project" value="UniProtKB-UniRule"/>
</dbReference>
<evidence type="ECO:0000259" key="11">
    <source>
        <dbReference type="PROSITE" id="PS51719"/>
    </source>
</evidence>
<evidence type="ECO:0000256" key="7">
    <source>
        <dbReference type="PIRNR" id="PIRNR006698"/>
    </source>
</evidence>
<dbReference type="Gene3D" id="3.40.50.300">
    <property type="entry name" value="P-loop containing nucleotide triphosphate hydrolases"/>
    <property type="match status" value="1"/>
</dbReference>
<dbReference type="InterPro" id="IPR030379">
    <property type="entry name" value="G_SEPTIN_dom"/>
</dbReference>
<evidence type="ECO:0000256" key="9">
    <source>
        <dbReference type="SAM" id="MobiDB-lite"/>
    </source>
</evidence>
<dbReference type="PROSITE" id="PS51719">
    <property type="entry name" value="G_SEPTIN"/>
    <property type="match status" value="1"/>
</dbReference>
<protein>
    <recommendedName>
        <fullName evidence="7">Septin</fullName>
    </recommendedName>
</protein>
<accession>A0A820TT26</accession>
<dbReference type="PANTHER" id="PTHR18884">
    <property type="entry name" value="SEPTIN"/>
    <property type="match status" value="1"/>
</dbReference>
<name>A0A820TT26_9BILA</name>
<evidence type="ECO:0000313" key="13">
    <source>
        <dbReference type="Proteomes" id="UP000663862"/>
    </source>
</evidence>
<dbReference type="FunFam" id="3.40.50.300:FF:000162">
    <property type="entry name" value="septin-7 isoform X1"/>
    <property type="match status" value="1"/>
</dbReference>
<proteinExistence type="inferred from homology"/>
<dbReference type="PIRSF" id="PIRSF006698">
    <property type="entry name" value="Septin"/>
    <property type="match status" value="1"/>
</dbReference>
<dbReference type="CDD" id="cd01850">
    <property type="entry name" value="CDC_Septin"/>
    <property type="match status" value="1"/>
</dbReference>
<evidence type="ECO:0000256" key="5">
    <source>
        <dbReference type="ARBA" id="ARBA00023134"/>
    </source>
</evidence>
<keyword evidence="10" id="KW-0472">Membrane</keyword>
<keyword evidence="3 8" id="KW-0547">Nucleotide-binding</keyword>
<dbReference type="EMBL" id="CAJOBQ010001275">
    <property type="protein sequence ID" value="CAF4472924.1"/>
    <property type="molecule type" value="Genomic_DNA"/>
</dbReference>
<evidence type="ECO:0000256" key="6">
    <source>
        <dbReference type="ARBA" id="ARBA00023306"/>
    </source>
</evidence>
<keyword evidence="6" id="KW-0131">Cell cycle</keyword>